<keyword evidence="1" id="KW-1133">Transmembrane helix</keyword>
<protein>
    <submittedName>
        <fullName evidence="2">Uncharacterized protein</fullName>
    </submittedName>
</protein>
<reference evidence="2 3" key="1">
    <citation type="journal article" date="2018" name="bioRxiv">
        <title>Evidence of independent acquisition and adaption of ultra-small bacteria to human hosts across the highly diverse yet reduced genomes of the phylum Saccharibacteria.</title>
        <authorList>
            <person name="McLean J.S."/>
            <person name="Bor B."/>
            <person name="To T.T."/>
            <person name="Liu Q."/>
            <person name="Kearns K.A."/>
            <person name="Solden L.M."/>
            <person name="Wrighton K.C."/>
            <person name="He X."/>
            <person name="Shi W."/>
        </authorList>
    </citation>
    <scope>NUCLEOTIDE SEQUENCE [LARGE SCALE GENOMIC DNA]</scope>
    <source>
        <strain evidence="2 3">TM7_CMJM_G6_1_HOT_870</strain>
    </source>
</reference>
<keyword evidence="1" id="KW-0812">Transmembrane</keyword>
<evidence type="ECO:0000313" key="2">
    <source>
        <dbReference type="EMBL" id="RYC72923.1"/>
    </source>
</evidence>
<comment type="caution">
    <text evidence="2">The sequence shown here is derived from an EMBL/GenBank/DDBJ whole genome shotgun (WGS) entry which is preliminary data.</text>
</comment>
<dbReference type="EMBL" id="PRLK01000001">
    <property type="protein sequence ID" value="RYC72923.1"/>
    <property type="molecule type" value="Genomic_DNA"/>
</dbReference>
<keyword evidence="3" id="KW-1185">Reference proteome</keyword>
<gene>
    <name evidence="2" type="ORF">G6CMJM_00016</name>
</gene>
<sequence>MLYILTNIIMFILRILPLGIIVDNRMSVYSILITSFFILVIISEKYLKLLTIVTAGNSYTIALLVIGLVLNSTASFFLWLIGLVLMIIAYIFALKQYKASQKREKAKAKPKITFQNMKKKFIDWLDE</sequence>
<feature type="transmembrane region" description="Helical" evidence="1">
    <location>
        <begin position="26"/>
        <end position="42"/>
    </location>
</feature>
<evidence type="ECO:0000256" key="1">
    <source>
        <dbReference type="SAM" id="Phobius"/>
    </source>
</evidence>
<evidence type="ECO:0000313" key="3">
    <source>
        <dbReference type="Proteomes" id="UP001190925"/>
    </source>
</evidence>
<organism evidence="2 3">
    <name type="scientific">Candidatus Nanogingivalis gingivitcus</name>
    <dbReference type="NCBI Taxonomy" id="2171992"/>
    <lineage>
        <taxon>Bacteria</taxon>
        <taxon>Candidatus Saccharimonadota</taxon>
        <taxon>Candidatus Nanosyncoccalia</taxon>
        <taxon>Candidatus Nanogingivales</taxon>
        <taxon>Candidatus Nanogingivalaceae</taxon>
        <taxon>Candidatus Nanogingivalis</taxon>
    </lineage>
</organism>
<feature type="transmembrane region" description="Helical" evidence="1">
    <location>
        <begin position="76"/>
        <end position="94"/>
    </location>
</feature>
<proteinExistence type="predicted"/>
<feature type="transmembrane region" description="Helical" evidence="1">
    <location>
        <begin position="49"/>
        <end position="70"/>
    </location>
</feature>
<name>A0ABY0FJ03_9BACT</name>
<accession>A0ABY0FJ03</accession>
<reference evidence="2 3" key="2">
    <citation type="journal article" date="2020" name="Cell Rep.">
        <title>Acquisition and Adaptation of Ultra-small Parasitic Reduced Genome Bacteria to Mammalian Hosts.</title>
        <authorList>
            <person name="McLean J.S."/>
            <person name="Bor B."/>
            <person name="Kerns K.A."/>
            <person name="Liu Q."/>
            <person name="To T.T."/>
            <person name="Solden L."/>
            <person name="Hendrickson E.L."/>
            <person name="Wrighton K."/>
            <person name="Shi W."/>
            <person name="He X."/>
        </authorList>
    </citation>
    <scope>NUCLEOTIDE SEQUENCE [LARGE SCALE GENOMIC DNA]</scope>
    <source>
        <strain evidence="2 3">TM7_CMJM_G6_1_HOT_870</strain>
    </source>
</reference>
<keyword evidence="1" id="KW-0472">Membrane</keyword>
<dbReference type="Proteomes" id="UP001190925">
    <property type="component" value="Unassembled WGS sequence"/>
</dbReference>